<name>A0AAF5DRT9_STRER</name>
<reference evidence="2" key="1">
    <citation type="submission" date="2024-02" db="UniProtKB">
        <authorList>
            <consortium name="WormBaseParasite"/>
        </authorList>
    </citation>
    <scope>IDENTIFICATION</scope>
</reference>
<protein>
    <submittedName>
        <fullName evidence="2">Uncharacterized protein</fullName>
    </submittedName>
</protein>
<keyword evidence="1" id="KW-1185">Reference proteome</keyword>
<organism evidence="1 2">
    <name type="scientific">Strongyloides stercoralis</name>
    <name type="common">Threadworm</name>
    <dbReference type="NCBI Taxonomy" id="6248"/>
    <lineage>
        <taxon>Eukaryota</taxon>
        <taxon>Metazoa</taxon>
        <taxon>Ecdysozoa</taxon>
        <taxon>Nematoda</taxon>
        <taxon>Chromadorea</taxon>
        <taxon>Rhabditida</taxon>
        <taxon>Tylenchina</taxon>
        <taxon>Panagrolaimomorpha</taxon>
        <taxon>Strongyloidoidea</taxon>
        <taxon>Strongyloididae</taxon>
        <taxon>Strongyloides</taxon>
    </lineage>
</organism>
<evidence type="ECO:0000313" key="1">
    <source>
        <dbReference type="Proteomes" id="UP000035681"/>
    </source>
</evidence>
<dbReference type="WBParaSite" id="TCONS_00016042.p1">
    <property type="protein sequence ID" value="TCONS_00016042.p1"/>
    <property type="gene ID" value="XLOC_010618"/>
</dbReference>
<sequence>FFWTILIKTRYYLITIRITNFNTLSSDDKEILREIYLKYKYSYKLSINKEKMIYWDPTYIKTSSEIISRMILLLIQCISLNEYIIDIRLGYEYIKFTTIMDILDNNLKNHLIKCHLNFSFFCVVVNDCTVFQINNLRMIFYEILLYDYLIVIHYFKSKTLHRISDIPKYFSFKITLETFRKSFAGCFLKLNFVAHSIGCKIKTKFLVSNKSKSSQKNNTYSFLVTVNTIEKNSRIKMKQFSKRQIPHLHKETFRKHSNTIIIANQNTWIYFVDDVFKQSFEICDSNIVYTFFHNNHSTYYKPKLYLRITYLKNEEVFQVFVDHTKNLSFLSEYQLPSFYVKIYLENLKTKIKVAKVRNKYNHLLISIWYNSNRFTIENFQSFSFRIEIYKVLNDQKELLEDNPMLDR</sequence>
<dbReference type="AlphaFoldDB" id="A0AAF5DRT9"/>
<evidence type="ECO:0000313" key="2">
    <source>
        <dbReference type="WBParaSite" id="TCONS_00016042.p1"/>
    </source>
</evidence>
<proteinExistence type="predicted"/>
<dbReference type="Proteomes" id="UP000035681">
    <property type="component" value="Unplaced"/>
</dbReference>
<accession>A0AAF5DRT9</accession>